<proteinExistence type="predicted"/>
<evidence type="ECO:0000256" key="1">
    <source>
        <dbReference type="ARBA" id="ARBA00022605"/>
    </source>
</evidence>
<dbReference type="RefSeq" id="WP_146807567.1">
    <property type="nucleotide sequence ID" value="NZ_BJUA01000019.1"/>
</dbReference>
<evidence type="ECO:0000259" key="8">
    <source>
        <dbReference type="PROSITE" id="PS51379"/>
    </source>
</evidence>
<dbReference type="PANTHER" id="PTHR43100">
    <property type="entry name" value="GLUTAMATE SYNTHASE [NADPH] SMALL CHAIN"/>
    <property type="match status" value="1"/>
</dbReference>
<keyword evidence="1" id="KW-0028">Amino-acid biosynthesis</keyword>
<evidence type="ECO:0000256" key="7">
    <source>
        <dbReference type="ARBA" id="ARBA00029440"/>
    </source>
</evidence>
<dbReference type="PANTHER" id="PTHR43100:SF1">
    <property type="entry name" value="GLUTAMATE SYNTHASE [NADPH] SMALL CHAIN"/>
    <property type="match status" value="1"/>
</dbReference>
<dbReference type="InterPro" id="IPR051394">
    <property type="entry name" value="Glutamate_Synthase"/>
</dbReference>
<dbReference type="GO" id="GO:0051536">
    <property type="term" value="F:iron-sulfur cluster binding"/>
    <property type="evidence" value="ECO:0007669"/>
    <property type="project" value="UniProtKB-KW"/>
</dbReference>
<keyword evidence="5" id="KW-0411">Iron-sulfur</keyword>
<dbReference type="PROSITE" id="PS51379">
    <property type="entry name" value="4FE4S_FER_2"/>
    <property type="match status" value="1"/>
</dbReference>
<evidence type="ECO:0000256" key="3">
    <source>
        <dbReference type="ARBA" id="ARBA00023002"/>
    </source>
</evidence>
<dbReference type="SUPFAM" id="SSF51971">
    <property type="entry name" value="Nucleotide-binding domain"/>
    <property type="match status" value="2"/>
</dbReference>
<dbReference type="GO" id="GO:0016639">
    <property type="term" value="F:oxidoreductase activity, acting on the CH-NH2 group of donors, NAD or NADP as acceptor"/>
    <property type="evidence" value="ECO:0007669"/>
    <property type="project" value="InterPro"/>
</dbReference>
<sequence length="489" mass="52293">MADHRGFLKVRERELPPNRPVEVRLRDWKDVHAHLEEGQPFLKEQAGRCMDCGVPFCHNGCPLGNLIPEWNDLVWRGQWSDAIERLHATNNFPEFTGRICPAPCESSCVLGINQPPVTIKNIEVSIIDEAFARGLVTPQVPQRLTGHTVAVVGSGPAGLAAAQQLTRAGHTVAVYERDDAIGGLLRYGVPDFKLEKVHIDRRLAQMEAEGTRFRPGVEIGRDLSWEQLQARYDAIVIATGATVPRELAVPGKDLDGVMFAMDFLHPANAAAAGKPVAGQVTAEGKHVVIIGGGDTGSDCLGTALRQGAASVTTLAIGKRPPTERPPHQPWPTDPILFEVSSSHEEGGERAYLASTVAFEPDATGTRVASLRLATTHYLEDGRRVPTPGTERELPVDLVLIAMGFTGPETQTAVAQLGLELTPRGAFARTDDYATAVPGVFVAGDAGRGQSLVVWAIAEGRAAAAAVDTYLSGATELPSPVEASTLALRP</sequence>
<dbReference type="SUPFAM" id="SSF46548">
    <property type="entry name" value="alpha-helical ferredoxin"/>
    <property type="match status" value="1"/>
</dbReference>
<protein>
    <submittedName>
        <fullName evidence="9">Dihydropyrimidine dehydrogenase subunit A</fullName>
    </submittedName>
</protein>
<dbReference type="InterPro" id="IPR009051">
    <property type="entry name" value="Helical_ferredxn"/>
</dbReference>
<dbReference type="InterPro" id="IPR036188">
    <property type="entry name" value="FAD/NAD-bd_sf"/>
</dbReference>
<keyword evidence="2" id="KW-0479">Metal-binding</keyword>
<dbReference type="OrthoDB" id="9803192at2"/>
<dbReference type="Pfam" id="PF07992">
    <property type="entry name" value="Pyr_redox_2"/>
    <property type="match status" value="1"/>
</dbReference>
<evidence type="ECO:0000256" key="5">
    <source>
        <dbReference type="ARBA" id="ARBA00023014"/>
    </source>
</evidence>
<dbReference type="InterPro" id="IPR023753">
    <property type="entry name" value="FAD/NAD-binding_dom"/>
</dbReference>
<comment type="caution">
    <text evidence="9">The sequence shown here is derived from an EMBL/GenBank/DDBJ whole genome shotgun (WGS) entry which is preliminary data.</text>
</comment>
<dbReference type="NCBIfam" id="TIGR01317">
    <property type="entry name" value="GOGAT_sm_gam"/>
    <property type="match status" value="1"/>
</dbReference>
<dbReference type="Gene3D" id="3.50.50.60">
    <property type="entry name" value="FAD/NAD(P)-binding domain"/>
    <property type="match status" value="2"/>
</dbReference>
<evidence type="ECO:0000313" key="10">
    <source>
        <dbReference type="Proteomes" id="UP000321386"/>
    </source>
</evidence>
<dbReference type="FunFam" id="3.50.50.60:FF:000124">
    <property type="entry name" value="Glutamate synthase small subunit"/>
    <property type="match status" value="1"/>
</dbReference>
<keyword evidence="10" id="KW-1185">Reference proteome</keyword>
<reference evidence="9 10" key="1">
    <citation type="submission" date="2019-07" db="EMBL/GenBank/DDBJ databases">
        <title>Whole genome shotgun sequence of Cellulomonas persica NBRC 101101.</title>
        <authorList>
            <person name="Hosoyama A."/>
            <person name="Uohara A."/>
            <person name="Ohji S."/>
            <person name="Ichikawa N."/>
        </authorList>
    </citation>
    <scope>NUCLEOTIDE SEQUENCE [LARGE SCALE GENOMIC DNA]</scope>
    <source>
        <strain evidence="9 10">NBRC 101101</strain>
    </source>
</reference>
<dbReference type="Pfam" id="PF14691">
    <property type="entry name" value="Fer4_20"/>
    <property type="match status" value="1"/>
</dbReference>
<feature type="domain" description="4Fe-4S ferredoxin-type" evidence="8">
    <location>
        <begin position="38"/>
        <end position="71"/>
    </location>
</feature>
<evidence type="ECO:0000313" key="9">
    <source>
        <dbReference type="EMBL" id="GEK19201.1"/>
    </source>
</evidence>
<dbReference type="GO" id="GO:0006537">
    <property type="term" value="P:glutamate biosynthetic process"/>
    <property type="evidence" value="ECO:0007669"/>
    <property type="project" value="UniProtKB-KW"/>
</dbReference>
<dbReference type="Proteomes" id="UP000321386">
    <property type="component" value="Unassembled WGS sequence"/>
</dbReference>
<accession>A0A510V094</accession>
<evidence type="ECO:0000256" key="2">
    <source>
        <dbReference type="ARBA" id="ARBA00022723"/>
    </source>
</evidence>
<dbReference type="InterPro" id="IPR006005">
    <property type="entry name" value="Glut_synth_ssu1"/>
</dbReference>
<dbReference type="GO" id="GO:0046872">
    <property type="term" value="F:metal ion binding"/>
    <property type="evidence" value="ECO:0007669"/>
    <property type="project" value="UniProtKB-KW"/>
</dbReference>
<dbReference type="PRINTS" id="PR00419">
    <property type="entry name" value="ADXRDTASE"/>
</dbReference>
<dbReference type="InterPro" id="IPR028261">
    <property type="entry name" value="DPD_II"/>
</dbReference>
<organism evidence="9 10">
    <name type="scientific">Cellulomonas persica</name>
    <dbReference type="NCBI Taxonomy" id="76861"/>
    <lineage>
        <taxon>Bacteria</taxon>
        <taxon>Bacillati</taxon>
        <taxon>Actinomycetota</taxon>
        <taxon>Actinomycetes</taxon>
        <taxon>Micrococcales</taxon>
        <taxon>Cellulomonadaceae</taxon>
        <taxon>Cellulomonas</taxon>
    </lineage>
</organism>
<keyword evidence="4" id="KW-0408">Iron</keyword>
<dbReference type="Gene3D" id="1.10.1060.10">
    <property type="entry name" value="Alpha-helical ferredoxin"/>
    <property type="match status" value="1"/>
</dbReference>
<dbReference type="EMBL" id="BJUA01000019">
    <property type="protein sequence ID" value="GEK19201.1"/>
    <property type="molecule type" value="Genomic_DNA"/>
</dbReference>
<comment type="pathway">
    <text evidence="7">Amino-acid biosynthesis.</text>
</comment>
<gene>
    <name evidence="9" type="primary">gltD</name>
    <name evidence="9" type="ORF">CPE01_29340</name>
</gene>
<evidence type="ECO:0000256" key="4">
    <source>
        <dbReference type="ARBA" id="ARBA00023004"/>
    </source>
</evidence>
<dbReference type="AlphaFoldDB" id="A0A510V094"/>
<name>A0A510V094_9CELL</name>
<keyword evidence="6" id="KW-0314">Glutamate biosynthesis</keyword>
<keyword evidence="3" id="KW-0560">Oxidoreductase</keyword>
<dbReference type="InterPro" id="IPR017896">
    <property type="entry name" value="4Fe4S_Fe-S-bd"/>
</dbReference>
<evidence type="ECO:0000256" key="6">
    <source>
        <dbReference type="ARBA" id="ARBA00023164"/>
    </source>
</evidence>